<organism evidence="2 3">
    <name type="scientific">Streptomyces capoamus</name>
    <dbReference type="NCBI Taxonomy" id="68183"/>
    <lineage>
        <taxon>Bacteria</taxon>
        <taxon>Bacillati</taxon>
        <taxon>Actinomycetota</taxon>
        <taxon>Actinomycetes</taxon>
        <taxon>Kitasatosporales</taxon>
        <taxon>Streptomycetaceae</taxon>
        <taxon>Streptomyces</taxon>
    </lineage>
</organism>
<feature type="domain" description="DUF6879" evidence="1">
    <location>
        <begin position="107"/>
        <end position="271"/>
    </location>
</feature>
<sequence>MWGDGTPPEDADLREAWEISPQRKDVTMARRLRFNGTGSGVNGCPSIHEDLDTGEVIVHGPALTDPDDVAQLRHLNEGEVPIVVPRELLIDFAPREVTRVRNSIGLDEFDRLFTQFEHTAWRLETRRRYASDELTDTYAQFTRGEPVNWEGVDAEWCAERREQTGLGKRFERVRIVDDPPTAGQLYLLDNARRNSAVGEKIHNLWRENADRLSLPAQDFWIFDSRLVALLNFDDADNLVNVELITEPAAVLRYAMARDAAMHHAVPYEQFAAQLTAKEN</sequence>
<evidence type="ECO:0000313" key="3">
    <source>
        <dbReference type="Proteomes" id="UP000619355"/>
    </source>
</evidence>
<evidence type="ECO:0000313" key="2">
    <source>
        <dbReference type="EMBL" id="GHG64348.1"/>
    </source>
</evidence>
<dbReference type="EMBL" id="BNBF01000019">
    <property type="protein sequence ID" value="GHG64348.1"/>
    <property type="molecule type" value="Genomic_DNA"/>
</dbReference>
<reference evidence="3" key="1">
    <citation type="journal article" date="2019" name="Int. J. Syst. Evol. Microbiol.">
        <title>The Global Catalogue of Microorganisms (GCM) 10K type strain sequencing project: providing services to taxonomists for standard genome sequencing and annotation.</title>
        <authorList>
            <consortium name="The Broad Institute Genomics Platform"/>
            <consortium name="The Broad Institute Genome Sequencing Center for Infectious Disease"/>
            <person name="Wu L."/>
            <person name="Ma J."/>
        </authorList>
    </citation>
    <scope>NUCLEOTIDE SEQUENCE [LARGE SCALE GENOMIC DNA]</scope>
    <source>
        <strain evidence="3">JCM 4253</strain>
    </source>
</reference>
<proteinExistence type="predicted"/>
<gene>
    <name evidence="2" type="ORF">GCM10018980_55560</name>
</gene>
<protein>
    <recommendedName>
        <fullName evidence="1">DUF6879 domain-containing protein</fullName>
    </recommendedName>
</protein>
<keyword evidence="3" id="KW-1185">Reference proteome</keyword>
<comment type="caution">
    <text evidence="2">The sequence shown here is derived from an EMBL/GenBank/DDBJ whole genome shotgun (WGS) entry which is preliminary data.</text>
</comment>
<accession>A0A919F0P4</accession>
<dbReference type="AlphaFoldDB" id="A0A919F0P4"/>
<name>A0A919F0P4_9ACTN</name>
<dbReference type="InterPro" id="IPR049244">
    <property type="entry name" value="DUF6879"/>
</dbReference>
<evidence type="ECO:0000259" key="1">
    <source>
        <dbReference type="Pfam" id="PF21806"/>
    </source>
</evidence>
<dbReference type="Proteomes" id="UP000619355">
    <property type="component" value="Unassembled WGS sequence"/>
</dbReference>
<dbReference type="Pfam" id="PF21806">
    <property type="entry name" value="DUF6879"/>
    <property type="match status" value="1"/>
</dbReference>